<evidence type="ECO:0000259" key="1">
    <source>
        <dbReference type="PROSITE" id="PS51186"/>
    </source>
</evidence>
<dbReference type="Pfam" id="PF13302">
    <property type="entry name" value="Acetyltransf_3"/>
    <property type="match status" value="1"/>
</dbReference>
<keyword evidence="2" id="KW-0808">Transferase</keyword>
<dbReference type="Proteomes" id="UP000267268">
    <property type="component" value="Chromosome 2"/>
</dbReference>
<dbReference type="InterPro" id="IPR016181">
    <property type="entry name" value="Acyl_CoA_acyltransferase"/>
</dbReference>
<dbReference type="Gene3D" id="3.40.630.30">
    <property type="match status" value="1"/>
</dbReference>
<organism evidence="2 3">
    <name type="scientific">Flammeovirga pectinis</name>
    <dbReference type="NCBI Taxonomy" id="2494373"/>
    <lineage>
        <taxon>Bacteria</taxon>
        <taxon>Pseudomonadati</taxon>
        <taxon>Bacteroidota</taxon>
        <taxon>Cytophagia</taxon>
        <taxon>Cytophagales</taxon>
        <taxon>Flammeovirgaceae</taxon>
        <taxon>Flammeovirga</taxon>
    </lineage>
</organism>
<dbReference type="KEGG" id="fll:EI427_21315"/>
<dbReference type="InterPro" id="IPR051531">
    <property type="entry name" value="N-acetyltransferase"/>
</dbReference>
<dbReference type="SUPFAM" id="SSF55729">
    <property type="entry name" value="Acyl-CoA N-acyltransferases (Nat)"/>
    <property type="match status" value="1"/>
</dbReference>
<dbReference type="OrthoDB" id="9788916at2"/>
<sequence>MIIFKTERLEIRQVTKKDLDFFIELMSAPEIIDPIPQPKLAPEVIIQRFNNVTDYSIAPLLKEKVIWGVYESGKDELIGLCAFLTNEDENREIGYRFRKKFWGKGYGTELTKNMITYCFTVFELDIVTADVDTKNIGSVKILEKFFHPFKEFYNEDDGCTDRRYILKKEDWLNKQ</sequence>
<dbReference type="PROSITE" id="PS51186">
    <property type="entry name" value="GNAT"/>
    <property type="match status" value="1"/>
</dbReference>
<keyword evidence="3" id="KW-1185">Reference proteome</keyword>
<evidence type="ECO:0000313" key="2">
    <source>
        <dbReference type="EMBL" id="AZQ64767.1"/>
    </source>
</evidence>
<dbReference type="PANTHER" id="PTHR43792:SF1">
    <property type="entry name" value="N-ACETYLTRANSFERASE DOMAIN-CONTAINING PROTEIN"/>
    <property type="match status" value="1"/>
</dbReference>
<gene>
    <name evidence="2" type="ORF">EI427_21315</name>
</gene>
<name>A0A3S9P9B2_9BACT</name>
<dbReference type="GO" id="GO:0016747">
    <property type="term" value="F:acyltransferase activity, transferring groups other than amino-acyl groups"/>
    <property type="evidence" value="ECO:0007669"/>
    <property type="project" value="InterPro"/>
</dbReference>
<evidence type="ECO:0000313" key="3">
    <source>
        <dbReference type="Proteomes" id="UP000267268"/>
    </source>
</evidence>
<dbReference type="EMBL" id="CP034563">
    <property type="protein sequence ID" value="AZQ64767.1"/>
    <property type="molecule type" value="Genomic_DNA"/>
</dbReference>
<dbReference type="AlphaFoldDB" id="A0A3S9P9B2"/>
<proteinExistence type="predicted"/>
<dbReference type="PANTHER" id="PTHR43792">
    <property type="entry name" value="GNAT FAMILY, PUTATIVE (AFU_ORTHOLOGUE AFUA_3G00765)-RELATED-RELATED"/>
    <property type="match status" value="1"/>
</dbReference>
<feature type="domain" description="N-acetyltransferase" evidence="1">
    <location>
        <begin position="9"/>
        <end position="169"/>
    </location>
</feature>
<dbReference type="InterPro" id="IPR000182">
    <property type="entry name" value="GNAT_dom"/>
</dbReference>
<accession>A0A3S9P9B2</accession>
<protein>
    <submittedName>
        <fullName evidence="2">N-acetyltransferase</fullName>
    </submittedName>
</protein>
<reference evidence="2 3" key="1">
    <citation type="submission" date="2018-12" db="EMBL/GenBank/DDBJ databases">
        <title>Flammeovirga pectinis sp. nov., isolated from the gut of the Korean scallop, Patinopecten yessoensis.</title>
        <authorList>
            <person name="Bae J.-W."/>
            <person name="Jeong Y.-S."/>
            <person name="Kang W."/>
        </authorList>
    </citation>
    <scope>NUCLEOTIDE SEQUENCE [LARGE SCALE GENOMIC DNA]</scope>
    <source>
        <strain evidence="2 3">L12M1</strain>
    </source>
</reference>
<dbReference type="RefSeq" id="WP_126618808.1">
    <property type="nucleotide sequence ID" value="NZ_CP034563.1"/>
</dbReference>